<evidence type="ECO:0000313" key="2">
    <source>
        <dbReference type="Proteomes" id="UP001596292"/>
    </source>
</evidence>
<dbReference type="RefSeq" id="WP_378975221.1">
    <property type="nucleotide sequence ID" value="NZ_JBHSWN010000001.1"/>
</dbReference>
<organism evidence="1 2">
    <name type="scientific">Methylobacterium komagatae</name>
    <dbReference type="NCBI Taxonomy" id="374425"/>
    <lineage>
        <taxon>Bacteria</taxon>
        <taxon>Pseudomonadati</taxon>
        <taxon>Pseudomonadota</taxon>
        <taxon>Alphaproteobacteria</taxon>
        <taxon>Hyphomicrobiales</taxon>
        <taxon>Methylobacteriaceae</taxon>
        <taxon>Methylobacterium</taxon>
    </lineage>
</organism>
<proteinExistence type="predicted"/>
<accession>A0ABW2BF65</accession>
<sequence length="70" mass="7700">MPNVDPRVVRPVLLNTSGVASAVNELRQQKASSTAEMWRLLTERFVVDLDAAASLLPSVEPETQWLPARA</sequence>
<dbReference type="EMBL" id="JBHSWN010000001">
    <property type="protein sequence ID" value="MFC6788611.1"/>
    <property type="molecule type" value="Genomic_DNA"/>
</dbReference>
<keyword evidence="2" id="KW-1185">Reference proteome</keyword>
<gene>
    <name evidence="1" type="ORF">ACFQE0_02580</name>
</gene>
<protein>
    <submittedName>
        <fullName evidence="1">Uncharacterized protein</fullName>
    </submittedName>
</protein>
<comment type="caution">
    <text evidence="1">The sequence shown here is derived from an EMBL/GenBank/DDBJ whole genome shotgun (WGS) entry which is preliminary data.</text>
</comment>
<evidence type="ECO:0000313" key="1">
    <source>
        <dbReference type="EMBL" id="MFC6788611.1"/>
    </source>
</evidence>
<name>A0ABW2BF65_9HYPH</name>
<dbReference type="Proteomes" id="UP001596292">
    <property type="component" value="Unassembled WGS sequence"/>
</dbReference>
<reference evidence="2" key="1">
    <citation type="journal article" date="2019" name="Int. J. Syst. Evol. Microbiol.">
        <title>The Global Catalogue of Microorganisms (GCM) 10K type strain sequencing project: providing services to taxonomists for standard genome sequencing and annotation.</title>
        <authorList>
            <consortium name="The Broad Institute Genomics Platform"/>
            <consortium name="The Broad Institute Genome Sequencing Center for Infectious Disease"/>
            <person name="Wu L."/>
            <person name="Ma J."/>
        </authorList>
    </citation>
    <scope>NUCLEOTIDE SEQUENCE [LARGE SCALE GENOMIC DNA]</scope>
    <source>
        <strain evidence="2">CCUG 48316</strain>
    </source>
</reference>